<feature type="binding site" evidence="16">
    <location>
        <position position="142"/>
    </location>
    <ligand>
        <name>NAD(+)</name>
        <dbReference type="ChEBI" id="CHEBI:57540"/>
    </ligand>
</feature>
<dbReference type="AlphaFoldDB" id="A0A7C9TQK9"/>
<evidence type="ECO:0000256" key="14">
    <source>
        <dbReference type="PIRSR" id="PIRSR000114-1"/>
    </source>
</evidence>
<feature type="binding site" evidence="13">
    <location>
        <position position="258"/>
    </location>
    <ligand>
        <name>sn-glycerol 3-phosphate</name>
        <dbReference type="ChEBI" id="CHEBI:57597"/>
    </ligand>
</feature>
<dbReference type="PIRSF" id="PIRSF000114">
    <property type="entry name" value="Glycerol-3-P_dh"/>
    <property type="match status" value="1"/>
</dbReference>
<dbReference type="InterPro" id="IPR006109">
    <property type="entry name" value="G3P_DH_NAD-dep_C"/>
</dbReference>
<feature type="binding site" evidence="13">
    <location>
        <position position="142"/>
    </location>
    <ligand>
        <name>NADPH</name>
        <dbReference type="ChEBI" id="CHEBI:57783"/>
    </ligand>
</feature>
<feature type="binding site" evidence="13">
    <location>
        <position position="34"/>
    </location>
    <ligand>
        <name>NADPH</name>
        <dbReference type="ChEBI" id="CHEBI:57783"/>
    </ligand>
</feature>
<evidence type="ECO:0000256" key="5">
    <source>
        <dbReference type="ARBA" id="ARBA00023027"/>
    </source>
</evidence>
<evidence type="ECO:0000256" key="11">
    <source>
        <dbReference type="ARBA" id="ARBA00069372"/>
    </source>
</evidence>
<dbReference type="NCBIfam" id="NF000940">
    <property type="entry name" value="PRK00094.1-2"/>
    <property type="match status" value="1"/>
</dbReference>
<dbReference type="NCBIfam" id="NF000942">
    <property type="entry name" value="PRK00094.1-4"/>
    <property type="match status" value="1"/>
</dbReference>
<comment type="pathway">
    <text evidence="13">Membrane lipid metabolism; glycerophospholipid metabolism.</text>
</comment>
<evidence type="ECO:0000256" key="2">
    <source>
        <dbReference type="ARBA" id="ARBA00022516"/>
    </source>
</evidence>
<keyword evidence="4 13" id="KW-0560">Oxidoreductase</keyword>
<dbReference type="Pfam" id="PF01210">
    <property type="entry name" value="NAD_Gly3P_dh_N"/>
    <property type="match status" value="1"/>
</dbReference>
<comment type="subcellular location">
    <subcellularLocation>
        <location evidence="13">Cytoplasm</location>
    </subcellularLocation>
</comment>
<feature type="binding site" evidence="16">
    <location>
        <begin position="10"/>
        <end position="15"/>
    </location>
    <ligand>
        <name>NAD(+)</name>
        <dbReference type="ChEBI" id="CHEBI:57540"/>
    </ligand>
</feature>
<feature type="binding site" evidence="13">
    <location>
        <position position="283"/>
    </location>
    <ligand>
        <name>NADPH</name>
        <dbReference type="ChEBI" id="CHEBI:57783"/>
    </ligand>
</feature>
<dbReference type="GO" id="GO:0047952">
    <property type="term" value="F:glycerol-3-phosphate dehydrogenase [NAD(P)+] activity"/>
    <property type="evidence" value="ECO:0007669"/>
    <property type="project" value="UniProtKB-UniRule"/>
</dbReference>
<dbReference type="PRINTS" id="PR00077">
    <property type="entry name" value="GPDHDRGNASE"/>
</dbReference>
<feature type="binding site" evidence="13">
    <location>
        <position position="51"/>
    </location>
    <ligand>
        <name>NADPH</name>
        <dbReference type="ChEBI" id="CHEBI:57783"/>
    </ligand>
</feature>
<evidence type="ECO:0000256" key="17">
    <source>
        <dbReference type="RuleBase" id="RU000437"/>
    </source>
</evidence>
<evidence type="ECO:0000256" key="8">
    <source>
        <dbReference type="ARBA" id="ARBA00023264"/>
    </source>
</evidence>
<feature type="binding site" evidence="15">
    <location>
        <position position="108"/>
    </location>
    <ligand>
        <name>substrate</name>
    </ligand>
</feature>
<dbReference type="EMBL" id="JAAGWZ010000002">
    <property type="protein sequence ID" value="NEM91516.1"/>
    <property type="molecule type" value="Genomic_DNA"/>
</dbReference>
<keyword evidence="13" id="KW-0547">Nucleotide-binding</keyword>
<dbReference type="InterPro" id="IPR006168">
    <property type="entry name" value="G3P_DH_NAD-dep"/>
</dbReference>
<dbReference type="EC" id="1.1.1.94" evidence="10 13"/>
<evidence type="ECO:0000256" key="15">
    <source>
        <dbReference type="PIRSR" id="PIRSR000114-2"/>
    </source>
</evidence>
<comment type="similarity">
    <text evidence="1 13 17">Belongs to the NAD-dependent glycerol-3-phosphate dehydrogenase family.</text>
</comment>
<feature type="binding site" evidence="13">
    <location>
        <position position="257"/>
    </location>
    <ligand>
        <name>sn-glycerol 3-phosphate</name>
        <dbReference type="ChEBI" id="CHEBI:57597"/>
    </ligand>
</feature>
<evidence type="ECO:0000256" key="1">
    <source>
        <dbReference type="ARBA" id="ARBA00011009"/>
    </source>
</evidence>
<feature type="binding site" evidence="13">
    <location>
        <position position="108"/>
    </location>
    <ligand>
        <name>NADPH</name>
        <dbReference type="ChEBI" id="CHEBI:57783"/>
    </ligand>
</feature>
<dbReference type="GO" id="GO:0005829">
    <property type="term" value="C:cytosol"/>
    <property type="evidence" value="ECO:0007669"/>
    <property type="project" value="TreeGrafter"/>
</dbReference>
<evidence type="ECO:0000256" key="9">
    <source>
        <dbReference type="ARBA" id="ARBA00052716"/>
    </source>
</evidence>
<sequence length="334" mass="35280">MSGQRVAVLGAGSWGTTFAKILADGGADVAVWARRPELAREIRESKRNSDYLPGINLPRSLWASSRLDEVLEGREQVYVSVPSQSLRENLAAVRALLPDDAVVVSLMKGVEKGTRFRMSEVLEQELGVGPERIAVASGPNLALEIAREQPTAAVIASENHDTATRVALVATNPYFRSFVNTDVIGTEFGGVLKNLIAVAIGIVDGVGYGENTKASIITRGLAEMTDFAVAFGAQADTLRGLAGLGDLIATCGSSLSRNNTAGRLLGQGYSFSEVIKQMNQTAEGLSSVAPVLELALERGVEMPIVSQVAEVLAGTLAPRDIAPHLTTDPMPQGE</sequence>
<accession>A0A7C9TQK9</accession>
<organism evidence="20 21">
    <name type="scientific">Galbitalea soli</name>
    <dbReference type="NCBI Taxonomy" id="1268042"/>
    <lineage>
        <taxon>Bacteria</taxon>
        <taxon>Bacillati</taxon>
        <taxon>Actinomycetota</taxon>
        <taxon>Actinomycetes</taxon>
        <taxon>Micrococcales</taxon>
        <taxon>Microbacteriaceae</taxon>
        <taxon>Galbitalea</taxon>
    </lineage>
</organism>
<dbReference type="GO" id="GO:0008654">
    <property type="term" value="P:phospholipid biosynthetic process"/>
    <property type="evidence" value="ECO:0007669"/>
    <property type="project" value="UniProtKB-KW"/>
</dbReference>
<keyword evidence="21" id="KW-1185">Reference proteome</keyword>
<dbReference type="Gene3D" id="1.10.1040.10">
    <property type="entry name" value="N-(1-d-carboxylethyl)-l-norvaline Dehydrogenase, domain 2"/>
    <property type="match status" value="1"/>
</dbReference>
<feature type="binding site" evidence="13">
    <location>
        <position position="35"/>
    </location>
    <ligand>
        <name>NADPH</name>
        <dbReference type="ChEBI" id="CHEBI:57783"/>
    </ligand>
</feature>
<feature type="binding site" evidence="13">
    <location>
        <position position="256"/>
    </location>
    <ligand>
        <name>sn-glycerol 3-phosphate</name>
        <dbReference type="ChEBI" id="CHEBI:57597"/>
    </ligand>
</feature>
<evidence type="ECO:0000259" key="18">
    <source>
        <dbReference type="Pfam" id="PF01210"/>
    </source>
</evidence>
<dbReference type="UniPathway" id="UPA00940"/>
<dbReference type="SUPFAM" id="SSF51735">
    <property type="entry name" value="NAD(P)-binding Rossmann-fold domains"/>
    <property type="match status" value="1"/>
</dbReference>
<evidence type="ECO:0000313" key="20">
    <source>
        <dbReference type="EMBL" id="NEM91516.1"/>
    </source>
</evidence>
<feature type="domain" description="Glycerol-3-phosphate dehydrogenase NAD-dependent N-terminal" evidence="18">
    <location>
        <begin position="6"/>
        <end position="162"/>
    </location>
</feature>
<keyword evidence="2 13" id="KW-0444">Lipid biosynthesis</keyword>
<feature type="binding site" evidence="13">
    <location>
        <position position="138"/>
    </location>
    <ligand>
        <name>sn-glycerol 3-phosphate</name>
        <dbReference type="ChEBI" id="CHEBI:57597"/>
    </ligand>
</feature>
<dbReference type="FunFam" id="1.10.1040.10:FF:000001">
    <property type="entry name" value="Glycerol-3-phosphate dehydrogenase [NAD(P)+]"/>
    <property type="match status" value="1"/>
</dbReference>
<evidence type="ECO:0000259" key="19">
    <source>
        <dbReference type="Pfam" id="PF07479"/>
    </source>
</evidence>
<dbReference type="InterPro" id="IPR013328">
    <property type="entry name" value="6PGD_dom2"/>
</dbReference>
<feature type="binding site" evidence="13">
    <location>
        <position position="13"/>
    </location>
    <ligand>
        <name>NADPH</name>
        <dbReference type="ChEBI" id="CHEBI:57783"/>
    </ligand>
</feature>
<comment type="function">
    <text evidence="13">Catalyzes the reduction of the glycolytic intermediate dihydroxyacetone phosphate (DHAP) to sn-glycerol 3-phosphate (G3P), the key precursor for phospholipid synthesis.</text>
</comment>
<dbReference type="GO" id="GO:0046168">
    <property type="term" value="P:glycerol-3-phosphate catabolic process"/>
    <property type="evidence" value="ECO:0007669"/>
    <property type="project" value="InterPro"/>
</dbReference>
<keyword evidence="3 13" id="KW-0521">NADP</keyword>
<dbReference type="PANTHER" id="PTHR11728:SF1">
    <property type="entry name" value="GLYCEROL-3-PHOSPHATE DEHYDROGENASE [NAD(+)] 2, CHLOROPLASTIC"/>
    <property type="match status" value="1"/>
</dbReference>
<dbReference type="SUPFAM" id="SSF48179">
    <property type="entry name" value="6-phosphogluconate dehydrogenase C-terminal domain-like"/>
    <property type="match status" value="1"/>
</dbReference>
<evidence type="ECO:0000256" key="4">
    <source>
        <dbReference type="ARBA" id="ARBA00023002"/>
    </source>
</evidence>
<proteinExistence type="inferred from homology"/>
<dbReference type="FunFam" id="3.40.50.720:FF:000019">
    <property type="entry name" value="Glycerol-3-phosphate dehydrogenase [NAD(P)+]"/>
    <property type="match status" value="1"/>
</dbReference>
<comment type="caution">
    <text evidence="13">Lacks conserved residue(s) required for the propagation of feature annotation.</text>
</comment>
<evidence type="ECO:0000256" key="7">
    <source>
        <dbReference type="ARBA" id="ARBA00023209"/>
    </source>
</evidence>
<keyword evidence="6 13" id="KW-0443">Lipid metabolism</keyword>
<gene>
    <name evidence="13" type="primary">gpsA</name>
    <name evidence="20" type="ORF">G3T37_09120</name>
</gene>
<feature type="binding site" evidence="13">
    <location>
        <position position="14"/>
    </location>
    <ligand>
        <name>NADPH</name>
        <dbReference type="ChEBI" id="CHEBI:57783"/>
    </ligand>
</feature>
<keyword evidence="5 13" id="KW-0520">NAD</keyword>
<reference evidence="20 21" key="1">
    <citation type="journal article" date="2014" name="Int. J. Syst. Evol. Microbiol.">
        <title>Description of Galbitalea soli gen. nov., sp. nov., and Frondihabitans sucicola sp. nov.</title>
        <authorList>
            <person name="Kim S.J."/>
            <person name="Lim J.M."/>
            <person name="Ahn J.H."/>
            <person name="Weon H.Y."/>
            <person name="Hamada M."/>
            <person name="Suzuki K."/>
            <person name="Ahn T.Y."/>
            <person name="Kwon S.W."/>
        </authorList>
    </citation>
    <scope>NUCLEOTIDE SEQUENCE [LARGE SCALE GENOMIC DNA]</scope>
    <source>
        <strain evidence="20 21">NBRC 108727</strain>
    </source>
</reference>
<keyword evidence="8 13" id="KW-1208">Phospholipid metabolism</keyword>
<dbReference type="PANTHER" id="PTHR11728">
    <property type="entry name" value="GLYCEROL-3-PHOSPHATE DEHYDROGENASE"/>
    <property type="match status" value="1"/>
</dbReference>
<evidence type="ECO:0000256" key="13">
    <source>
        <dbReference type="HAMAP-Rule" id="MF_00394"/>
    </source>
</evidence>
<dbReference type="InterPro" id="IPR011128">
    <property type="entry name" value="G3P_DH_NAD-dep_N"/>
</dbReference>
<feature type="binding site" evidence="16">
    <location>
        <position position="257"/>
    </location>
    <ligand>
        <name>NAD(+)</name>
        <dbReference type="ChEBI" id="CHEBI:57540"/>
    </ligand>
</feature>
<dbReference type="Proteomes" id="UP000479756">
    <property type="component" value="Unassembled WGS sequence"/>
</dbReference>
<keyword evidence="13" id="KW-0963">Cytoplasm</keyword>
<evidence type="ECO:0000256" key="12">
    <source>
        <dbReference type="ARBA" id="ARBA00080511"/>
    </source>
</evidence>
<dbReference type="PROSITE" id="PS00957">
    <property type="entry name" value="NAD_G3PDH"/>
    <property type="match status" value="1"/>
</dbReference>
<dbReference type="GO" id="GO:0006650">
    <property type="term" value="P:glycerophospholipid metabolic process"/>
    <property type="evidence" value="ECO:0007669"/>
    <property type="project" value="UniProtKB-UniRule"/>
</dbReference>
<evidence type="ECO:0000256" key="16">
    <source>
        <dbReference type="PIRSR" id="PIRSR000114-3"/>
    </source>
</evidence>
<evidence type="ECO:0000256" key="6">
    <source>
        <dbReference type="ARBA" id="ARBA00023098"/>
    </source>
</evidence>
<feature type="binding site" evidence="13">
    <location>
        <position position="108"/>
    </location>
    <ligand>
        <name>sn-glycerol 3-phosphate</name>
        <dbReference type="ChEBI" id="CHEBI:57597"/>
    </ligand>
</feature>
<dbReference type="Pfam" id="PF07479">
    <property type="entry name" value="NAD_Gly3P_dh_C"/>
    <property type="match status" value="1"/>
</dbReference>
<dbReference type="GO" id="GO:0051287">
    <property type="term" value="F:NAD binding"/>
    <property type="evidence" value="ECO:0007669"/>
    <property type="project" value="InterPro"/>
</dbReference>
<evidence type="ECO:0000313" key="21">
    <source>
        <dbReference type="Proteomes" id="UP000479756"/>
    </source>
</evidence>
<dbReference type="InterPro" id="IPR008927">
    <property type="entry name" value="6-PGluconate_DH-like_C_sf"/>
</dbReference>
<name>A0A7C9TQK9_9MICO</name>
<feature type="binding site" evidence="13">
    <location>
        <position position="246"/>
    </location>
    <ligand>
        <name>sn-glycerol 3-phosphate</name>
        <dbReference type="ChEBI" id="CHEBI:57597"/>
    </ligand>
</feature>
<feature type="binding site" evidence="15">
    <location>
        <begin position="257"/>
        <end position="258"/>
    </location>
    <ligand>
        <name>substrate</name>
    </ligand>
</feature>
<dbReference type="RefSeq" id="WP_163473281.1">
    <property type="nucleotide sequence ID" value="NZ_JAAGWZ010000002.1"/>
</dbReference>
<dbReference type="HAMAP" id="MF_00394">
    <property type="entry name" value="NAD_Glyc3P_dehydrog"/>
    <property type="match status" value="1"/>
</dbReference>
<evidence type="ECO:0000256" key="3">
    <source>
        <dbReference type="ARBA" id="ARBA00022857"/>
    </source>
</evidence>
<feature type="binding site" evidence="13">
    <location>
        <position position="193"/>
    </location>
    <ligand>
        <name>sn-glycerol 3-phosphate</name>
        <dbReference type="ChEBI" id="CHEBI:57597"/>
    </ligand>
</feature>
<feature type="active site" description="Proton acceptor" evidence="13 14">
    <location>
        <position position="193"/>
    </location>
</feature>
<comment type="catalytic activity">
    <reaction evidence="13">
        <text>sn-glycerol 3-phosphate + NAD(+) = dihydroxyacetone phosphate + NADH + H(+)</text>
        <dbReference type="Rhea" id="RHEA:11092"/>
        <dbReference type="ChEBI" id="CHEBI:15378"/>
        <dbReference type="ChEBI" id="CHEBI:57540"/>
        <dbReference type="ChEBI" id="CHEBI:57597"/>
        <dbReference type="ChEBI" id="CHEBI:57642"/>
        <dbReference type="ChEBI" id="CHEBI:57945"/>
        <dbReference type="EC" id="1.1.1.94"/>
    </reaction>
</comment>
<evidence type="ECO:0000256" key="10">
    <source>
        <dbReference type="ARBA" id="ARBA00066687"/>
    </source>
</evidence>
<comment type="catalytic activity">
    <reaction evidence="9">
        <text>sn-glycerol 3-phosphate + NADP(+) = dihydroxyacetone phosphate + NADPH + H(+)</text>
        <dbReference type="Rhea" id="RHEA:11096"/>
        <dbReference type="ChEBI" id="CHEBI:15378"/>
        <dbReference type="ChEBI" id="CHEBI:57597"/>
        <dbReference type="ChEBI" id="CHEBI:57642"/>
        <dbReference type="ChEBI" id="CHEBI:57783"/>
        <dbReference type="ChEBI" id="CHEBI:58349"/>
        <dbReference type="EC" id="1.1.1.94"/>
    </reaction>
    <physiologicalReaction direction="right-to-left" evidence="9">
        <dbReference type="Rhea" id="RHEA:11098"/>
    </physiologicalReaction>
</comment>
<dbReference type="Gene3D" id="3.40.50.720">
    <property type="entry name" value="NAD(P)-binding Rossmann-like Domain"/>
    <property type="match status" value="1"/>
</dbReference>
<dbReference type="GO" id="GO:0005975">
    <property type="term" value="P:carbohydrate metabolic process"/>
    <property type="evidence" value="ECO:0007669"/>
    <property type="project" value="InterPro"/>
</dbReference>
<protein>
    <recommendedName>
        <fullName evidence="11 13">Glycerol-3-phosphate dehydrogenase [NAD(P)+]</fullName>
        <ecNumber evidence="10 13">1.1.1.94</ecNumber>
    </recommendedName>
    <alternativeName>
        <fullName evidence="13">NAD(P)(+)-dependent glycerol-3-phosphate dehydrogenase</fullName>
    </alternativeName>
    <alternativeName>
        <fullName evidence="12 13">NAD(P)H-dependent dihydroxyacetone-phosphate reductase</fullName>
    </alternativeName>
</protein>
<dbReference type="GO" id="GO:0046167">
    <property type="term" value="P:glycerol-3-phosphate biosynthetic process"/>
    <property type="evidence" value="ECO:0007669"/>
    <property type="project" value="UniProtKB-UniRule"/>
</dbReference>
<comment type="caution">
    <text evidence="20">The sequence shown here is derived from an EMBL/GenBank/DDBJ whole genome shotgun (WGS) entry which is preliminary data.</text>
</comment>
<feature type="binding site" evidence="13">
    <location>
        <position position="257"/>
    </location>
    <ligand>
        <name>NADPH</name>
        <dbReference type="ChEBI" id="CHEBI:57783"/>
    </ligand>
</feature>
<dbReference type="InterPro" id="IPR036291">
    <property type="entry name" value="NAD(P)-bd_dom_sf"/>
</dbReference>
<feature type="domain" description="Glycerol-3-phosphate dehydrogenase NAD-dependent C-terminal" evidence="19">
    <location>
        <begin position="182"/>
        <end position="321"/>
    </location>
</feature>
<keyword evidence="7 13" id="KW-0594">Phospholipid biosynthesis</keyword>